<evidence type="ECO:0000259" key="1">
    <source>
        <dbReference type="Pfam" id="PF07075"/>
    </source>
</evidence>
<feature type="domain" description="Peptidoglycan beta-N-acetylmuramidase NamZ N-terminal" evidence="1">
    <location>
        <begin position="27"/>
        <end position="234"/>
    </location>
</feature>
<dbReference type="InterPro" id="IPR048503">
    <property type="entry name" value="NamZ_C"/>
</dbReference>
<gene>
    <name evidence="3" type="ORF">F7O44_14915</name>
</gene>
<accession>A0A7K3M7H5</accession>
<dbReference type="Proteomes" id="UP000460435">
    <property type="component" value="Unassembled WGS sequence"/>
</dbReference>
<evidence type="ECO:0000313" key="3">
    <source>
        <dbReference type="EMBL" id="NDL58358.1"/>
    </source>
</evidence>
<dbReference type="PANTHER" id="PTHR42915">
    <property type="entry name" value="HYPOTHETICAL 460 KDA PROTEIN IN FEUA-SIGW INTERGENIC REGION [PRECURSOR]"/>
    <property type="match status" value="1"/>
</dbReference>
<dbReference type="AlphaFoldDB" id="A0A7K3M7H5"/>
<dbReference type="GO" id="GO:0033922">
    <property type="term" value="F:peptidoglycan beta-N-acetylmuramidase activity"/>
    <property type="evidence" value="ECO:0007669"/>
    <property type="project" value="InterPro"/>
</dbReference>
<dbReference type="EMBL" id="WLZY01000005">
    <property type="protein sequence ID" value="NDL58358.1"/>
    <property type="molecule type" value="Genomic_DNA"/>
</dbReference>
<feature type="domain" description="Peptidoglycan beta-N-acetylmuramidase NamZ C-terminal" evidence="2">
    <location>
        <begin position="238"/>
        <end position="378"/>
    </location>
</feature>
<organism evidence="3 4">
    <name type="scientific">Phytoactinopolyspora mesophila</name>
    <dbReference type="NCBI Taxonomy" id="2650750"/>
    <lineage>
        <taxon>Bacteria</taxon>
        <taxon>Bacillati</taxon>
        <taxon>Actinomycetota</taxon>
        <taxon>Actinomycetes</taxon>
        <taxon>Jiangellales</taxon>
        <taxon>Jiangellaceae</taxon>
        <taxon>Phytoactinopolyspora</taxon>
    </lineage>
</organism>
<dbReference type="Pfam" id="PF07075">
    <property type="entry name" value="NamZ_N"/>
    <property type="match status" value="1"/>
</dbReference>
<protein>
    <submittedName>
        <fullName evidence="3">DUF1343 domain-containing protein</fullName>
    </submittedName>
</protein>
<dbReference type="InterPro" id="IPR048502">
    <property type="entry name" value="NamZ_N"/>
</dbReference>
<evidence type="ECO:0000313" key="4">
    <source>
        <dbReference type="Proteomes" id="UP000460435"/>
    </source>
</evidence>
<reference evidence="3 4" key="1">
    <citation type="submission" date="2019-11" db="EMBL/GenBank/DDBJ databases">
        <authorList>
            <person name="Li X.-J."/>
            <person name="Feng X.-M."/>
        </authorList>
    </citation>
    <scope>NUCLEOTIDE SEQUENCE [LARGE SCALE GENOMIC DNA]</scope>
    <source>
        <strain evidence="3 4">XMNu-373</strain>
    </source>
</reference>
<dbReference type="PIRSF" id="PIRSF016719">
    <property type="entry name" value="UCP016719"/>
    <property type="match status" value="1"/>
</dbReference>
<sequence>MANVNQATRTGAQRLCQDPTLIDGRRIGLVTNYTGVMPDLQPNVTALLAAEVGLSALFGPEHGLGGTAQAGESESAAIDPESGLPLYDTYRHSGAALDELVRASGVDTLVFDLQDIGTRFYTYIWTMYDLMVSAARLEIPFVVLDRPNPVSGLLAEGPLLTPHYASFVGRRAIPIRHGLTVGELARHLNAADVEADAGRPADLQVITMTGWIRSQYFDETGLPWVMPSVNIPTLDSALVYPGTGLFEGTNLSEGRGTTRPFELIGAPYVDGRWAAALNERKLPGARFRAVRFSPTFHKHAGETLRGVQVYITDRRTFAPVRTGTVMLSVLRELYPDDFGWRAGPGSNDRHFIDLLWGSDLLRQSIDAGEEPESFLASAGSDEPYAPADWTADETLLY</sequence>
<keyword evidence="4" id="KW-1185">Reference proteome</keyword>
<name>A0A7K3M7H5_9ACTN</name>
<proteinExistence type="predicted"/>
<comment type="caution">
    <text evidence="3">The sequence shown here is derived from an EMBL/GenBank/DDBJ whole genome shotgun (WGS) entry which is preliminary data.</text>
</comment>
<evidence type="ECO:0000259" key="2">
    <source>
        <dbReference type="Pfam" id="PF20732"/>
    </source>
</evidence>
<dbReference type="Gene3D" id="3.90.1150.140">
    <property type="match status" value="1"/>
</dbReference>
<dbReference type="InterPro" id="IPR008302">
    <property type="entry name" value="NamZ"/>
</dbReference>
<dbReference type="PANTHER" id="PTHR42915:SF1">
    <property type="entry name" value="PEPTIDOGLYCAN BETA-N-ACETYLMURAMIDASE NAMZ"/>
    <property type="match status" value="1"/>
</dbReference>
<dbReference type="Gene3D" id="3.40.50.12170">
    <property type="entry name" value="Uncharacterised protein PF07075, DUF1343"/>
    <property type="match status" value="1"/>
</dbReference>
<dbReference type="Pfam" id="PF20732">
    <property type="entry name" value="NamZ_C"/>
    <property type="match status" value="1"/>
</dbReference>